<feature type="coiled-coil region" evidence="1">
    <location>
        <begin position="204"/>
        <end position="241"/>
    </location>
</feature>
<dbReference type="WBParaSite" id="Gr19_v10_g3856.t1">
    <property type="protein sequence ID" value="Gr19_v10_g3856.t1"/>
    <property type="gene ID" value="Gr19_v10_g3856"/>
</dbReference>
<name>A0A914HUD2_GLORO</name>
<evidence type="ECO:0000313" key="2">
    <source>
        <dbReference type="Proteomes" id="UP000887572"/>
    </source>
</evidence>
<accession>A0A914HUD2</accession>
<sequence length="243" mass="28178">MCTNTRGSNYKMGKTMELLRGILNPIEAGHKMHIPLHRDRIYCLDNEAFEHLCLIKKANVQYSQKEMADFSKSWTWAEQKLQRMLKNVSMLKPHRTWGTLSLNEARRIIVDLTTALADMSQAIQDNFINERKMFGDKCSLNTLAKDKQQMLHERTLIYSKAASFCCFLIKWALKSYNDSAEPYIQSFIQLEKQMTEQSKGAADHEFHTKKLKGLEESLRLYREQKELIENAKSDASTETAEST</sequence>
<dbReference type="PANTHER" id="PTHR32046:SF11">
    <property type="entry name" value="IMMUNE-ASSOCIATED NUCLEOTIDE-BINDING PROTEIN 10-LIKE"/>
    <property type="match status" value="1"/>
</dbReference>
<dbReference type="AlphaFoldDB" id="A0A914HUD2"/>
<keyword evidence="1" id="KW-0175">Coiled coil</keyword>
<proteinExistence type="predicted"/>
<protein>
    <submittedName>
        <fullName evidence="3">Uncharacterized protein</fullName>
    </submittedName>
</protein>
<organism evidence="2 3">
    <name type="scientific">Globodera rostochiensis</name>
    <name type="common">Golden nematode worm</name>
    <name type="synonym">Heterodera rostochiensis</name>
    <dbReference type="NCBI Taxonomy" id="31243"/>
    <lineage>
        <taxon>Eukaryota</taxon>
        <taxon>Metazoa</taxon>
        <taxon>Ecdysozoa</taxon>
        <taxon>Nematoda</taxon>
        <taxon>Chromadorea</taxon>
        <taxon>Rhabditida</taxon>
        <taxon>Tylenchina</taxon>
        <taxon>Tylenchomorpha</taxon>
        <taxon>Tylenchoidea</taxon>
        <taxon>Heteroderidae</taxon>
        <taxon>Heteroderinae</taxon>
        <taxon>Globodera</taxon>
    </lineage>
</organism>
<keyword evidence="2" id="KW-1185">Reference proteome</keyword>
<dbReference type="Proteomes" id="UP000887572">
    <property type="component" value="Unplaced"/>
</dbReference>
<evidence type="ECO:0000313" key="3">
    <source>
        <dbReference type="WBParaSite" id="Gr19_v10_g3856.t1"/>
    </source>
</evidence>
<reference evidence="3" key="1">
    <citation type="submission" date="2022-11" db="UniProtKB">
        <authorList>
            <consortium name="WormBaseParasite"/>
        </authorList>
    </citation>
    <scope>IDENTIFICATION</scope>
</reference>
<evidence type="ECO:0000256" key="1">
    <source>
        <dbReference type="SAM" id="Coils"/>
    </source>
</evidence>
<dbReference type="PANTHER" id="PTHR32046">
    <property type="entry name" value="G DOMAIN-CONTAINING PROTEIN"/>
    <property type="match status" value="1"/>
</dbReference>